<name>A0A096FIX9_COMTE</name>
<evidence type="ECO:0000313" key="2">
    <source>
        <dbReference type="EMBL" id="KGH29678.1"/>
    </source>
</evidence>
<accession>A0A096FIX9</accession>
<feature type="transmembrane region" description="Helical" evidence="1">
    <location>
        <begin position="27"/>
        <end position="45"/>
    </location>
</feature>
<keyword evidence="1" id="KW-0812">Transmembrane</keyword>
<keyword evidence="1" id="KW-0472">Membrane</keyword>
<gene>
    <name evidence="2" type="ORF">P353_13540</name>
</gene>
<dbReference type="AlphaFoldDB" id="A0A096FIX9"/>
<sequence>MSHIAQQFGHSLLSFARDDEGAQVVEYALIIAVVSIALVLALKALTASGGGFTSFINRVAACLSPNTTCQ</sequence>
<evidence type="ECO:0000256" key="1">
    <source>
        <dbReference type="SAM" id="Phobius"/>
    </source>
</evidence>
<proteinExistence type="predicted"/>
<organism evidence="2 3">
    <name type="scientific">Comamonas testosteroni</name>
    <name type="common">Pseudomonas testosteroni</name>
    <dbReference type="NCBI Taxonomy" id="285"/>
    <lineage>
        <taxon>Bacteria</taxon>
        <taxon>Pseudomonadati</taxon>
        <taxon>Pseudomonadota</taxon>
        <taxon>Betaproteobacteria</taxon>
        <taxon>Burkholderiales</taxon>
        <taxon>Comamonadaceae</taxon>
        <taxon>Comamonas</taxon>
    </lineage>
</organism>
<dbReference type="InterPro" id="IPR007047">
    <property type="entry name" value="Flp_Fap"/>
</dbReference>
<keyword evidence="1" id="KW-1133">Transmembrane helix</keyword>
<evidence type="ECO:0000313" key="3">
    <source>
        <dbReference type="Proteomes" id="UP000029553"/>
    </source>
</evidence>
<comment type="caution">
    <text evidence="2">The sequence shown here is derived from an EMBL/GenBank/DDBJ whole genome shotgun (WGS) entry which is preliminary data.</text>
</comment>
<dbReference type="Pfam" id="PF04964">
    <property type="entry name" value="Flp_Fap"/>
    <property type="match status" value="1"/>
</dbReference>
<reference evidence="2 3" key="1">
    <citation type="submission" date="2013-09" db="EMBL/GenBank/DDBJ databases">
        <title>High correlation between genotypes and phenotypes of environmental bacteria Comamonas testosteroni strains.</title>
        <authorList>
            <person name="Liu L."/>
            <person name="Zhu W."/>
            <person name="Xia X."/>
            <person name="Xu B."/>
            <person name="Luo M."/>
            <person name="Wang G."/>
        </authorList>
    </citation>
    <scope>NUCLEOTIDE SEQUENCE [LARGE SCALE GENOMIC DNA]</scope>
    <source>
        <strain evidence="2 3">JL40</strain>
    </source>
</reference>
<dbReference type="EMBL" id="AWOR01000046">
    <property type="protein sequence ID" value="KGH29678.1"/>
    <property type="molecule type" value="Genomic_DNA"/>
</dbReference>
<protein>
    <submittedName>
        <fullName evidence="2">Pilus subunit protein PilA</fullName>
    </submittedName>
</protein>
<dbReference type="RefSeq" id="WP_034369831.1">
    <property type="nucleotide sequence ID" value="NZ_AWOR01000046.1"/>
</dbReference>
<dbReference type="Proteomes" id="UP000029553">
    <property type="component" value="Unassembled WGS sequence"/>
</dbReference>